<dbReference type="PANTHER" id="PTHR11108:SF1">
    <property type="entry name" value="FERROCHELATASE, MITOCHONDRIAL"/>
    <property type="match status" value="1"/>
</dbReference>
<sequence>MSARYLPEPPHKHGQAAALGILLINLGTPDEPTPKAVRRYLKQFLWDPRVVEIPRAVWWLILNGIILNTRPKASAQKYAKVWSSEGSPLRVHTEKQAKLLQGYFVQAGYRNVQVDYAMRYGQPDVASALGRLKAAGCTRILALPMYPQYAASTTASAVDALGAAFARLRNQPELRVVRNFHDDPAYIRALAHSVQTHWNQNGRGELLVMSFHGLPRFSLDKGDPYFCECHKTARLLAEALNLKPEQYQVTFQSRFGRTEWLKPYTQPTLEALAKKGSKHIDIICPGFVADCLETLEEIAIECRAAFLANGGQALNYIPCLNEQHDFISALLTLAQRHMQDWLASPAPDAATLAQQAERAHSLGAKA</sequence>
<comment type="caution">
    <text evidence="9">The sequence shown here is derived from an EMBL/GenBank/DDBJ whole genome shotgun (WGS) entry which is preliminary data.</text>
</comment>
<evidence type="ECO:0000313" key="9">
    <source>
        <dbReference type="EMBL" id="MEN3069389.1"/>
    </source>
</evidence>
<evidence type="ECO:0000256" key="2">
    <source>
        <dbReference type="ARBA" id="ARBA00023004"/>
    </source>
</evidence>
<dbReference type="CDD" id="cd00419">
    <property type="entry name" value="Ferrochelatase_C"/>
    <property type="match status" value="1"/>
</dbReference>
<proteinExistence type="inferred from homology"/>
<dbReference type="PROSITE" id="PS00534">
    <property type="entry name" value="FERROCHELATASE"/>
    <property type="match status" value="1"/>
</dbReference>
<dbReference type="EMBL" id="JBDIVE010000007">
    <property type="protein sequence ID" value="MEN3069389.1"/>
    <property type="molecule type" value="Genomic_DNA"/>
</dbReference>
<gene>
    <name evidence="7 9" type="primary">hemH</name>
    <name evidence="9" type="ORF">ABDB84_12930</name>
</gene>
<evidence type="ECO:0000256" key="3">
    <source>
        <dbReference type="ARBA" id="ARBA00023133"/>
    </source>
</evidence>
<keyword evidence="4 7" id="KW-0456">Lyase</keyword>
<evidence type="ECO:0000256" key="5">
    <source>
        <dbReference type="ARBA" id="ARBA00023244"/>
    </source>
</evidence>
<dbReference type="InterPro" id="IPR033659">
    <property type="entry name" value="Ferrochelatase_N"/>
</dbReference>
<reference evidence="9 10" key="1">
    <citation type="journal article" date="2018" name="Int. J. Syst. Evol. Microbiol.">
        <title>Uliginosibacterium sediminicola sp. nov., isolated from freshwater sediment.</title>
        <authorList>
            <person name="Hwang W.M."/>
            <person name="Kim S.M."/>
            <person name="Kang K."/>
            <person name="Ahn T.Y."/>
        </authorList>
    </citation>
    <scope>NUCLEOTIDE SEQUENCE [LARGE SCALE GENOMIC DNA]</scope>
    <source>
        <strain evidence="9 10">M1-21</strain>
    </source>
</reference>
<dbReference type="Proteomes" id="UP001410394">
    <property type="component" value="Unassembled WGS sequence"/>
</dbReference>
<comment type="catalytic activity">
    <reaction evidence="6">
        <text>Fe-coproporphyrin III + 2 H(+) = coproporphyrin III + Fe(2+)</text>
        <dbReference type="Rhea" id="RHEA:49572"/>
        <dbReference type="ChEBI" id="CHEBI:15378"/>
        <dbReference type="ChEBI" id="CHEBI:29033"/>
        <dbReference type="ChEBI" id="CHEBI:68438"/>
        <dbReference type="ChEBI" id="CHEBI:131725"/>
        <dbReference type="EC" id="4.99.1.9"/>
    </reaction>
    <physiologicalReaction direction="right-to-left" evidence="6">
        <dbReference type="Rhea" id="RHEA:49574"/>
    </physiologicalReaction>
</comment>
<protein>
    <recommendedName>
        <fullName evidence="7 8">Ferrochelatase</fullName>
        <ecNumber evidence="7 8">4.98.1.1</ecNumber>
    </recommendedName>
    <alternativeName>
        <fullName evidence="7">Heme synthase</fullName>
    </alternativeName>
    <alternativeName>
        <fullName evidence="7">Protoheme ferro-lyase</fullName>
    </alternativeName>
</protein>
<comment type="function">
    <text evidence="7 8">Catalyzes the ferrous insertion into protoporphyrin IX.</text>
</comment>
<dbReference type="PANTHER" id="PTHR11108">
    <property type="entry name" value="FERROCHELATASE"/>
    <property type="match status" value="1"/>
</dbReference>
<keyword evidence="7 8" id="KW-0963">Cytoplasm</keyword>
<comment type="catalytic activity">
    <reaction evidence="7 8">
        <text>heme b + 2 H(+) = protoporphyrin IX + Fe(2+)</text>
        <dbReference type="Rhea" id="RHEA:22584"/>
        <dbReference type="ChEBI" id="CHEBI:15378"/>
        <dbReference type="ChEBI" id="CHEBI:29033"/>
        <dbReference type="ChEBI" id="CHEBI:57306"/>
        <dbReference type="ChEBI" id="CHEBI:60344"/>
        <dbReference type="EC" id="4.98.1.1"/>
    </reaction>
</comment>
<dbReference type="Pfam" id="PF00762">
    <property type="entry name" value="Ferrochelatase"/>
    <property type="match status" value="1"/>
</dbReference>
<accession>A0ABU9Z0M8</accession>
<evidence type="ECO:0000256" key="7">
    <source>
        <dbReference type="HAMAP-Rule" id="MF_00323"/>
    </source>
</evidence>
<name>A0ABU9Z0M8_9RHOO</name>
<evidence type="ECO:0000256" key="4">
    <source>
        <dbReference type="ARBA" id="ARBA00023239"/>
    </source>
</evidence>
<organism evidence="9 10">
    <name type="scientific">Uliginosibacterium sediminicola</name>
    <dbReference type="NCBI Taxonomy" id="2024550"/>
    <lineage>
        <taxon>Bacteria</taxon>
        <taxon>Pseudomonadati</taxon>
        <taxon>Pseudomonadota</taxon>
        <taxon>Betaproteobacteria</taxon>
        <taxon>Rhodocyclales</taxon>
        <taxon>Zoogloeaceae</taxon>
        <taxon>Uliginosibacterium</taxon>
    </lineage>
</organism>
<dbReference type="InterPro" id="IPR033644">
    <property type="entry name" value="Ferrochelatase_C"/>
</dbReference>
<evidence type="ECO:0000256" key="6">
    <source>
        <dbReference type="ARBA" id="ARBA00024536"/>
    </source>
</evidence>
<evidence type="ECO:0000313" key="10">
    <source>
        <dbReference type="Proteomes" id="UP001410394"/>
    </source>
</evidence>
<dbReference type="Gene3D" id="3.40.50.1400">
    <property type="match status" value="2"/>
</dbReference>
<keyword evidence="5 7" id="KW-0627">Porphyrin biosynthesis</keyword>
<dbReference type="CDD" id="cd03411">
    <property type="entry name" value="Ferrochelatase_N"/>
    <property type="match status" value="1"/>
</dbReference>
<keyword evidence="7" id="KW-0479">Metal-binding</keyword>
<comment type="pathway">
    <text evidence="7 8">Porphyrin-containing compound metabolism; protoheme biosynthesis; protoheme from protoporphyrin-IX: step 1/1.</text>
</comment>
<dbReference type="InterPro" id="IPR019772">
    <property type="entry name" value="Ferrochelatase_AS"/>
</dbReference>
<feature type="binding site" evidence="7">
    <location>
        <position position="293"/>
    </location>
    <ligand>
        <name>Fe(2+)</name>
        <dbReference type="ChEBI" id="CHEBI:29033"/>
    </ligand>
</feature>
<keyword evidence="10" id="KW-1185">Reference proteome</keyword>
<evidence type="ECO:0000256" key="8">
    <source>
        <dbReference type="RuleBase" id="RU000607"/>
    </source>
</evidence>
<evidence type="ECO:0000256" key="1">
    <source>
        <dbReference type="ARBA" id="ARBA00007718"/>
    </source>
</evidence>
<comment type="similarity">
    <text evidence="1 7 8">Belongs to the ferrochelatase family.</text>
</comment>
<feature type="binding site" evidence="7">
    <location>
        <position position="212"/>
    </location>
    <ligand>
        <name>Fe(2+)</name>
        <dbReference type="ChEBI" id="CHEBI:29033"/>
    </ligand>
</feature>
<dbReference type="NCBIfam" id="TIGR00109">
    <property type="entry name" value="hemH"/>
    <property type="match status" value="1"/>
</dbReference>
<dbReference type="HAMAP" id="MF_00323">
    <property type="entry name" value="Ferrochelatase"/>
    <property type="match status" value="1"/>
</dbReference>
<comment type="subcellular location">
    <subcellularLocation>
        <location evidence="7 8">Cytoplasm</location>
    </subcellularLocation>
</comment>
<dbReference type="SUPFAM" id="SSF53800">
    <property type="entry name" value="Chelatase"/>
    <property type="match status" value="1"/>
</dbReference>
<dbReference type="EC" id="4.98.1.1" evidence="7 8"/>
<keyword evidence="3 7" id="KW-0350">Heme biosynthesis</keyword>
<dbReference type="InterPro" id="IPR001015">
    <property type="entry name" value="Ferrochelatase"/>
</dbReference>
<dbReference type="RefSeq" id="WP_345920162.1">
    <property type="nucleotide sequence ID" value="NZ_JBDIVE010000007.1"/>
</dbReference>
<keyword evidence="2 7" id="KW-0408">Iron</keyword>